<reference evidence="1" key="2">
    <citation type="submission" date="2020-06" db="EMBL/GenBank/DDBJ databases">
        <title>Helianthus annuus Genome sequencing and assembly Release 2.</title>
        <authorList>
            <person name="Gouzy J."/>
            <person name="Langlade N."/>
            <person name="Munos S."/>
        </authorList>
    </citation>
    <scope>NUCLEOTIDE SEQUENCE</scope>
    <source>
        <tissue evidence="1">Leaves</tissue>
    </source>
</reference>
<evidence type="ECO:0000313" key="2">
    <source>
        <dbReference type="Proteomes" id="UP000215914"/>
    </source>
</evidence>
<accession>A0A9K3I0P5</accession>
<evidence type="ECO:0000313" key="1">
    <source>
        <dbReference type="EMBL" id="KAF5787696.1"/>
    </source>
</evidence>
<keyword evidence="2" id="KW-1185">Reference proteome</keyword>
<reference evidence="1" key="1">
    <citation type="journal article" date="2017" name="Nature">
        <title>The sunflower genome provides insights into oil metabolism, flowering and Asterid evolution.</title>
        <authorList>
            <person name="Badouin H."/>
            <person name="Gouzy J."/>
            <person name="Grassa C.J."/>
            <person name="Murat F."/>
            <person name="Staton S.E."/>
            <person name="Cottret L."/>
            <person name="Lelandais-Briere C."/>
            <person name="Owens G.L."/>
            <person name="Carrere S."/>
            <person name="Mayjonade B."/>
            <person name="Legrand L."/>
            <person name="Gill N."/>
            <person name="Kane N.C."/>
            <person name="Bowers J.E."/>
            <person name="Hubner S."/>
            <person name="Bellec A."/>
            <person name="Berard A."/>
            <person name="Berges H."/>
            <person name="Blanchet N."/>
            <person name="Boniface M.C."/>
            <person name="Brunel D."/>
            <person name="Catrice O."/>
            <person name="Chaidir N."/>
            <person name="Claudel C."/>
            <person name="Donnadieu C."/>
            <person name="Faraut T."/>
            <person name="Fievet G."/>
            <person name="Helmstetter N."/>
            <person name="King M."/>
            <person name="Knapp S.J."/>
            <person name="Lai Z."/>
            <person name="Le Paslier M.C."/>
            <person name="Lippi Y."/>
            <person name="Lorenzon L."/>
            <person name="Mandel J.R."/>
            <person name="Marage G."/>
            <person name="Marchand G."/>
            <person name="Marquand E."/>
            <person name="Bret-Mestries E."/>
            <person name="Morien E."/>
            <person name="Nambeesan S."/>
            <person name="Nguyen T."/>
            <person name="Pegot-Espagnet P."/>
            <person name="Pouilly N."/>
            <person name="Raftis F."/>
            <person name="Sallet E."/>
            <person name="Schiex T."/>
            <person name="Thomas J."/>
            <person name="Vandecasteele C."/>
            <person name="Vares D."/>
            <person name="Vear F."/>
            <person name="Vautrin S."/>
            <person name="Crespi M."/>
            <person name="Mangin B."/>
            <person name="Burke J.M."/>
            <person name="Salse J."/>
            <person name="Munos S."/>
            <person name="Vincourt P."/>
            <person name="Rieseberg L.H."/>
            <person name="Langlade N.B."/>
        </authorList>
    </citation>
    <scope>NUCLEOTIDE SEQUENCE</scope>
    <source>
        <tissue evidence="1">Leaves</tissue>
    </source>
</reference>
<dbReference type="Gramene" id="mRNA:HanXRQr2_Chr10g0455771">
    <property type="protein sequence ID" value="mRNA:HanXRQr2_Chr10g0455771"/>
    <property type="gene ID" value="HanXRQr2_Chr10g0455771"/>
</dbReference>
<proteinExistence type="predicted"/>
<dbReference type="AlphaFoldDB" id="A0A9K3I0P5"/>
<dbReference type="EMBL" id="MNCJ02000325">
    <property type="protein sequence ID" value="KAF5787696.1"/>
    <property type="molecule type" value="Genomic_DNA"/>
</dbReference>
<comment type="caution">
    <text evidence="1">The sequence shown here is derived from an EMBL/GenBank/DDBJ whole genome shotgun (WGS) entry which is preliminary data.</text>
</comment>
<gene>
    <name evidence="1" type="ORF">HanXRQr2_Chr10g0455771</name>
</gene>
<dbReference type="Proteomes" id="UP000215914">
    <property type="component" value="Unassembled WGS sequence"/>
</dbReference>
<protein>
    <submittedName>
        <fullName evidence="1">Uncharacterized protein</fullName>
    </submittedName>
</protein>
<name>A0A9K3I0P5_HELAN</name>
<organism evidence="1 2">
    <name type="scientific">Helianthus annuus</name>
    <name type="common">Common sunflower</name>
    <dbReference type="NCBI Taxonomy" id="4232"/>
    <lineage>
        <taxon>Eukaryota</taxon>
        <taxon>Viridiplantae</taxon>
        <taxon>Streptophyta</taxon>
        <taxon>Embryophyta</taxon>
        <taxon>Tracheophyta</taxon>
        <taxon>Spermatophyta</taxon>
        <taxon>Magnoliopsida</taxon>
        <taxon>eudicotyledons</taxon>
        <taxon>Gunneridae</taxon>
        <taxon>Pentapetalae</taxon>
        <taxon>asterids</taxon>
        <taxon>campanulids</taxon>
        <taxon>Asterales</taxon>
        <taxon>Asteraceae</taxon>
        <taxon>Asteroideae</taxon>
        <taxon>Heliantheae alliance</taxon>
        <taxon>Heliantheae</taxon>
        <taxon>Helianthus</taxon>
    </lineage>
</organism>
<sequence length="40" mass="4683">MMGATKSKVPWCKRVTKHVIYEPLAEVLIRTEQENETFMS</sequence>